<dbReference type="PANTHER" id="PTHR43002">
    <property type="entry name" value="GLYCOGEN DEBRANCHING ENZYME"/>
    <property type="match status" value="1"/>
</dbReference>
<organism evidence="2">
    <name type="scientific">mine drainage metagenome</name>
    <dbReference type="NCBI Taxonomy" id="410659"/>
    <lineage>
        <taxon>unclassified sequences</taxon>
        <taxon>metagenomes</taxon>
        <taxon>ecological metagenomes</taxon>
    </lineage>
</organism>
<name>T0ZJK7_9ZZZZ</name>
<feature type="non-terminal residue" evidence="2">
    <location>
        <position position="294"/>
    </location>
</feature>
<comment type="caution">
    <text evidence="2">The sequence shown here is derived from an EMBL/GenBank/DDBJ whole genome shotgun (WGS) entry which is preliminary data.</text>
</comment>
<feature type="domain" description="Glycosyl hydrolase family 13 catalytic" evidence="1">
    <location>
        <begin position="77"/>
        <end position="176"/>
    </location>
</feature>
<evidence type="ECO:0000259" key="1">
    <source>
        <dbReference type="Pfam" id="PF00128"/>
    </source>
</evidence>
<accession>T0ZJK7</accession>
<dbReference type="Pfam" id="PF00128">
    <property type="entry name" value="Alpha-amylase"/>
    <property type="match status" value="1"/>
</dbReference>
<sequence length="294" mass="33483">KINWSDAIFGYAMGDQNQDLSFSEVDDTGNIPKCVVVGDSFDWEETVRPNIPWSETVIYETHVKGSTYLRRDLPENTRGTYAGLSSDNMINYLLDLGITAVEIMPIQHRIDNKMLVENGLNNYWGYNTIGFFAPDIRFSSDEAPGRQVVEFKKMVKKLHENRIEVIMDVVYNHTAEGNQLGPTVSFRGLDNPAYYRLNEENPRYYNDFTGTGNSLDVSHPQVLQLIMDSLRYWVSIMHVDGFRFDLAATLARQFYAVDRLSAFFDVIHQDPVVSEVKLIAEPWDVGPGGYQVGN</sequence>
<proteinExistence type="predicted"/>
<dbReference type="InterPro" id="IPR006047">
    <property type="entry name" value="GH13_cat_dom"/>
</dbReference>
<evidence type="ECO:0000313" key="2">
    <source>
        <dbReference type="EMBL" id="EQD48516.1"/>
    </source>
</evidence>
<dbReference type="InterPro" id="IPR017853">
    <property type="entry name" value="GH"/>
</dbReference>
<protein>
    <submittedName>
        <fullName evidence="2">Glycogen debranching enzyme GlgX</fullName>
    </submittedName>
</protein>
<reference evidence="2" key="2">
    <citation type="journal article" date="2014" name="ISME J.">
        <title>Microbial stratification in low pH oxic and suboxic macroscopic growths along an acid mine drainage.</title>
        <authorList>
            <person name="Mendez-Garcia C."/>
            <person name="Mesa V."/>
            <person name="Sprenger R.R."/>
            <person name="Richter M."/>
            <person name="Diez M.S."/>
            <person name="Solano J."/>
            <person name="Bargiela R."/>
            <person name="Golyshina O.V."/>
            <person name="Manteca A."/>
            <person name="Ramos J.L."/>
            <person name="Gallego J.R."/>
            <person name="Llorente I."/>
            <person name="Martins Dos Santos V.A."/>
            <person name="Jensen O.N."/>
            <person name="Pelaez A.I."/>
            <person name="Sanchez J."/>
            <person name="Ferrer M."/>
        </authorList>
    </citation>
    <scope>NUCLEOTIDE SEQUENCE</scope>
</reference>
<feature type="non-terminal residue" evidence="2">
    <location>
        <position position="1"/>
    </location>
</feature>
<dbReference type="GO" id="GO:0005975">
    <property type="term" value="P:carbohydrate metabolic process"/>
    <property type="evidence" value="ECO:0007669"/>
    <property type="project" value="InterPro"/>
</dbReference>
<reference evidence="2" key="1">
    <citation type="submission" date="2013-08" db="EMBL/GenBank/DDBJ databases">
        <authorList>
            <person name="Mendez C."/>
            <person name="Richter M."/>
            <person name="Ferrer M."/>
            <person name="Sanchez J."/>
        </authorList>
    </citation>
    <scope>NUCLEOTIDE SEQUENCE</scope>
</reference>
<dbReference type="EMBL" id="AUZZ01005714">
    <property type="protein sequence ID" value="EQD48516.1"/>
    <property type="molecule type" value="Genomic_DNA"/>
</dbReference>
<dbReference type="Gene3D" id="3.20.20.80">
    <property type="entry name" value="Glycosidases"/>
    <property type="match status" value="1"/>
</dbReference>
<dbReference type="AlphaFoldDB" id="T0ZJK7"/>
<dbReference type="SUPFAM" id="SSF51445">
    <property type="entry name" value="(Trans)glycosidases"/>
    <property type="match status" value="1"/>
</dbReference>
<gene>
    <name evidence="2" type="ORF">B2A_07944</name>
</gene>